<organism evidence="3 4">
    <name type="scientific">Cotesia congregata</name>
    <name type="common">Parasitoid wasp</name>
    <name type="synonym">Apanteles congregatus</name>
    <dbReference type="NCBI Taxonomy" id="51543"/>
    <lineage>
        <taxon>Eukaryota</taxon>
        <taxon>Metazoa</taxon>
        <taxon>Ecdysozoa</taxon>
        <taxon>Arthropoda</taxon>
        <taxon>Hexapoda</taxon>
        <taxon>Insecta</taxon>
        <taxon>Pterygota</taxon>
        <taxon>Neoptera</taxon>
        <taxon>Endopterygota</taxon>
        <taxon>Hymenoptera</taxon>
        <taxon>Apocrita</taxon>
        <taxon>Ichneumonoidea</taxon>
        <taxon>Braconidae</taxon>
        <taxon>Microgastrinae</taxon>
        <taxon>Cotesia</taxon>
    </lineage>
</organism>
<dbReference type="SUPFAM" id="SSF56219">
    <property type="entry name" value="DNase I-like"/>
    <property type="match status" value="1"/>
</dbReference>
<dbReference type="Gene3D" id="3.60.10.10">
    <property type="entry name" value="Endonuclease/exonuclease/phosphatase"/>
    <property type="match status" value="1"/>
</dbReference>
<keyword evidence="4" id="KW-1185">Reference proteome</keyword>
<evidence type="ECO:0000313" key="4">
    <source>
        <dbReference type="Proteomes" id="UP000786811"/>
    </source>
</evidence>
<dbReference type="InterPro" id="IPR036691">
    <property type="entry name" value="Endo/exonu/phosph_ase_sf"/>
</dbReference>
<dbReference type="Proteomes" id="UP000786811">
    <property type="component" value="Unassembled WGS sequence"/>
</dbReference>
<reference evidence="3" key="1">
    <citation type="submission" date="2021-04" db="EMBL/GenBank/DDBJ databases">
        <authorList>
            <person name="Chebbi M.A.C M."/>
        </authorList>
    </citation>
    <scope>NUCLEOTIDE SEQUENCE</scope>
</reference>
<protein>
    <submittedName>
        <fullName evidence="3">Similar to Retrovirus-related Pol polyprotein from type-1 retrotransposable element R1 (Bradysia coprophila)</fullName>
    </submittedName>
</protein>
<dbReference type="EMBL" id="CAJNRD030001114">
    <property type="protein sequence ID" value="CAG5073501.1"/>
    <property type="molecule type" value="Genomic_DNA"/>
</dbReference>
<dbReference type="Pfam" id="PF14529">
    <property type="entry name" value="Exo_endo_phos_2"/>
    <property type="match status" value="1"/>
</dbReference>
<sequence length="385" mass="42380">MLLSLGDRQSQTRAAWLPLPLNSTNCKFPKLISTIDEPQIGDAPTFGGHQTLSTVRRSARIANRVSPIELLSDVPVHHRHAASGSRSCPGKFAKVTRKQLTPLATRPCLVKLTRLNLEEAKTSSRGDSKSCTRSINRRRCTGTTRNTLRGPANSANLDGLAPGVRSNQKSPHATRGVGVEGFRVLQANLRNDRAGTLEASQLWEEKRIDVLLLQEPYAAYSNNSFKIPGFGCGIQVAAETRSRPYAAICLTNPKYQLLVLSQLSTTHCVCAQIVGPDTTFFVVSSYFQYKDEIDIHLEHLERVVRALKGKRVIVSMDANAKSERWGSETDDARGEKLEQFVDAHELEIVNNAREGPTFESTNGSSYIDVTLVTPKIASSILSWSI</sequence>
<accession>A0A8J2E4X7</accession>
<feature type="compositionally biased region" description="Basic and acidic residues" evidence="1">
    <location>
        <begin position="121"/>
        <end position="130"/>
    </location>
</feature>
<evidence type="ECO:0000259" key="2">
    <source>
        <dbReference type="Pfam" id="PF14529"/>
    </source>
</evidence>
<feature type="domain" description="Endonuclease/exonuclease/phosphatase" evidence="2">
    <location>
        <begin position="281"/>
        <end position="379"/>
    </location>
</feature>
<dbReference type="PANTHER" id="PTHR33273">
    <property type="entry name" value="DOMAIN-CONTAINING PROTEIN, PUTATIVE-RELATED"/>
    <property type="match status" value="1"/>
</dbReference>
<feature type="compositionally biased region" description="Low complexity" evidence="1">
    <location>
        <begin position="141"/>
        <end position="150"/>
    </location>
</feature>
<dbReference type="AlphaFoldDB" id="A0A8J2E4X7"/>
<evidence type="ECO:0000256" key="1">
    <source>
        <dbReference type="SAM" id="MobiDB-lite"/>
    </source>
</evidence>
<proteinExistence type="predicted"/>
<gene>
    <name evidence="3" type="ORF">HICCMSTLAB_LOCUS444</name>
</gene>
<dbReference type="GO" id="GO:0003824">
    <property type="term" value="F:catalytic activity"/>
    <property type="evidence" value="ECO:0007669"/>
    <property type="project" value="InterPro"/>
</dbReference>
<dbReference type="PANTHER" id="PTHR33273:SF4">
    <property type="entry name" value="ENDONUCLEASE_EXONUCLEASE_PHOSPHATASE DOMAIN-CONTAINING PROTEIN"/>
    <property type="match status" value="1"/>
</dbReference>
<feature type="region of interest" description="Disordered" evidence="1">
    <location>
        <begin position="121"/>
        <end position="174"/>
    </location>
</feature>
<name>A0A8J2E4X7_COTCN</name>
<dbReference type="OrthoDB" id="7554095at2759"/>
<evidence type="ECO:0000313" key="3">
    <source>
        <dbReference type="EMBL" id="CAG5073501.1"/>
    </source>
</evidence>
<dbReference type="InterPro" id="IPR005135">
    <property type="entry name" value="Endo/exonuclease/phosphatase"/>
</dbReference>
<comment type="caution">
    <text evidence="3">The sequence shown here is derived from an EMBL/GenBank/DDBJ whole genome shotgun (WGS) entry which is preliminary data.</text>
</comment>